<evidence type="ECO:0000256" key="1">
    <source>
        <dbReference type="SAM" id="MobiDB-lite"/>
    </source>
</evidence>
<reference evidence="2" key="2">
    <citation type="submission" date="2025-08" db="UniProtKB">
        <authorList>
            <consortium name="Ensembl"/>
        </authorList>
    </citation>
    <scope>IDENTIFICATION</scope>
</reference>
<name>H2ZFZ1_CIOSA</name>
<feature type="region of interest" description="Disordered" evidence="1">
    <location>
        <begin position="186"/>
        <end position="231"/>
    </location>
</feature>
<evidence type="ECO:0000313" key="3">
    <source>
        <dbReference type="Proteomes" id="UP000007875"/>
    </source>
</evidence>
<feature type="compositionally biased region" description="Polar residues" evidence="1">
    <location>
        <begin position="117"/>
        <end position="140"/>
    </location>
</feature>
<proteinExistence type="predicted"/>
<reference evidence="3" key="1">
    <citation type="submission" date="2003-08" db="EMBL/GenBank/DDBJ databases">
        <authorList>
            <person name="Birren B."/>
            <person name="Nusbaum C."/>
            <person name="Abebe A."/>
            <person name="Abouelleil A."/>
            <person name="Adekoya E."/>
            <person name="Ait-zahra M."/>
            <person name="Allen N."/>
            <person name="Allen T."/>
            <person name="An P."/>
            <person name="Anderson M."/>
            <person name="Anderson S."/>
            <person name="Arachchi H."/>
            <person name="Armbruster J."/>
            <person name="Bachantsang P."/>
            <person name="Baldwin J."/>
            <person name="Barry A."/>
            <person name="Bayul T."/>
            <person name="Blitshsteyn B."/>
            <person name="Bloom T."/>
            <person name="Blye J."/>
            <person name="Boguslavskiy L."/>
            <person name="Borowsky M."/>
            <person name="Boukhgalter B."/>
            <person name="Brunache A."/>
            <person name="Butler J."/>
            <person name="Calixte N."/>
            <person name="Calvo S."/>
            <person name="Camarata J."/>
            <person name="Campo K."/>
            <person name="Chang J."/>
            <person name="Cheshatsang Y."/>
            <person name="Citroen M."/>
            <person name="Collymore A."/>
            <person name="Considine T."/>
            <person name="Cook A."/>
            <person name="Cooke P."/>
            <person name="Corum B."/>
            <person name="Cuomo C."/>
            <person name="David R."/>
            <person name="Dawoe T."/>
            <person name="Degray S."/>
            <person name="Dodge S."/>
            <person name="Dooley K."/>
            <person name="Dorje P."/>
            <person name="Dorjee K."/>
            <person name="Dorris L."/>
            <person name="Duffey N."/>
            <person name="Dupes A."/>
            <person name="Elkins T."/>
            <person name="Engels R."/>
            <person name="Erickson J."/>
            <person name="Farina A."/>
            <person name="Faro S."/>
            <person name="Ferreira P."/>
            <person name="Fischer H."/>
            <person name="Fitzgerald M."/>
            <person name="Foley K."/>
            <person name="Gage D."/>
            <person name="Galagan J."/>
            <person name="Gearin G."/>
            <person name="Gnerre S."/>
            <person name="Gnirke A."/>
            <person name="Goyette A."/>
            <person name="Graham J."/>
            <person name="Grandbois E."/>
            <person name="Gyaltsen K."/>
            <person name="Hafez N."/>
            <person name="Hagopian D."/>
            <person name="Hagos B."/>
            <person name="Hall J."/>
            <person name="Hatcher B."/>
            <person name="Heller A."/>
            <person name="Higgins H."/>
            <person name="Honan T."/>
            <person name="Horn A."/>
            <person name="Houde N."/>
            <person name="Hughes L."/>
            <person name="Hulme W."/>
            <person name="Husby E."/>
            <person name="Iliev I."/>
            <person name="Jaffe D."/>
            <person name="Jones C."/>
            <person name="Kamal M."/>
            <person name="Kamat A."/>
            <person name="Kamvysselis M."/>
            <person name="Karlsson E."/>
            <person name="Kells C."/>
            <person name="Kieu A."/>
            <person name="Kisner P."/>
            <person name="Kodira C."/>
            <person name="Kulbokas E."/>
            <person name="Labutti K."/>
            <person name="Lama D."/>
            <person name="Landers T."/>
            <person name="Leger J."/>
            <person name="Levine S."/>
            <person name="Lewis D."/>
            <person name="Lewis T."/>
            <person name="Lindblad-toh K."/>
            <person name="Liu X."/>
            <person name="Lokyitsang T."/>
            <person name="Lokyitsang Y."/>
            <person name="Lucien O."/>
            <person name="Lui A."/>
            <person name="Ma L.J."/>
            <person name="Mabbitt R."/>
            <person name="Macdonald J."/>
            <person name="Maclean C."/>
            <person name="Major J."/>
            <person name="Manning J."/>
            <person name="Marabella R."/>
            <person name="Maru K."/>
            <person name="Matthews C."/>
            <person name="Mauceli E."/>
            <person name="Mccarthy M."/>
            <person name="Mcdonough S."/>
            <person name="Mcghee T."/>
            <person name="Meldrim J."/>
            <person name="Meneus L."/>
            <person name="Mesirov J."/>
            <person name="Mihalev A."/>
            <person name="Mihova T."/>
            <person name="Mikkelsen T."/>
            <person name="Mlenga V."/>
            <person name="Moru K."/>
            <person name="Mozes J."/>
            <person name="Mulrain L."/>
            <person name="Munson G."/>
            <person name="Naylor J."/>
            <person name="Newes C."/>
            <person name="Nguyen C."/>
            <person name="Nguyen N."/>
            <person name="Nguyen T."/>
            <person name="Nicol R."/>
            <person name="Nielsen C."/>
            <person name="Nizzari M."/>
            <person name="Norbu C."/>
            <person name="Norbu N."/>
            <person name="O'donnell P."/>
            <person name="Okoawo O."/>
            <person name="O'leary S."/>
            <person name="Omotosho B."/>
            <person name="O'neill K."/>
            <person name="Osman S."/>
            <person name="Parker S."/>
            <person name="Perrin D."/>
            <person name="Phunkhang P."/>
            <person name="Piqani B."/>
            <person name="Purcell S."/>
            <person name="Rachupka T."/>
            <person name="Ramasamy U."/>
            <person name="Rameau R."/>
            <person name="Ray V."/>
            <person name="Raymond C."/>
            <person name="Retta R."/>
            <person name="Richardson S."/>
            <person name="Rise C."/>
            <person name="Rodriguez J."/>
            <person name="Rogers J."/>
            <person name="Rogov P."/>
            <person name="Rutman M."/>
            <person name="Schupbach R."/>
            <person name="Seaman C."/>
            <person name="Settipalli S."/>
            <person name="Sharpe T."/>
            <person name="Sheridan J."/>
            <person name="Sherpa N."/>
            <person name="Shi J."/>
            <person name="Smirnov S."/>
            <person name="Smith C."/>
            <person name="Sougnez C."/>
            <person name="Spencer B."/>
            <person name="Stalker J."/>
            <person name="Stange-thomann N."/>
            <person name="Stavropoulos S."/>
            <person name="Stetson K."/>
            <person name="Stone C."/>
            <person name="Stone S."/>
            <person name="Stubbs M."/>
            <person name="Talamas J."/>
            <person name="Tchuinga P."/>
            <person name="Tenzing P."/>
            <person name="Tesfaye S."/>
            <person name="Theodore J."/>
            <person name="Thoulutsang Y."/>
            <person name="Topham K."/>
            <person name="Towey S."/>
            <person name="Tsamla T."/>
            <person name="Tsomo N."/>
            <person name="Vallee D."/>
            <person name="Vassiliev H."/>
            <person name="Venkataraman V."/>
            <person name="Vinson J."/>
            <person name="Vo A."/>
            <person name="Wade C."/>
            <person name="Wang S."/>
            <person name="Wangchuk T."/>
            <person name="Wangdi T."/>
            <person name="Whittaker C."/>
            <person name="Wilkinson J."/>
            <person name="Wu Y."/>
            <person name="Wyman D."/>
            <person name="Yadav S."/>
            <person name="Yang S."/>
            <person name="Yang X."/>
            <person name="Yeager S."/>
            <person name="Yee E."/>
            <person name="Young G."/>
            <person name="Zainoun J."/>
            <person name="Zembeck L."/>
            <person name="Zimmer A."/>
            <person name="Zody M."/>
            <person name="Lander E."/>
        </authorList>
    </citation>
    <scope>NUCLEOTIDE SEQUENCE [LARGE SCALE GENOMIC DNA]</scope>
</reference>
<feature type="compositionally biased region" description="Acidic residues" evidence="1">
    <location>
        <begin position="187"/>
        <end position="203"/>
    </location>
</feature>
<evidence type="ECO:0000313" key="2">
    <source>
        <dbReference type="Ensembl" id="ENSCSAVP00000016507.1"/>
    </source>
</evidence>
<dbReference type="Proteomes" id="UP000007875">
    <property type="component" value="Unassembled WGS sequence"/>
</dbReference>
<keyword evidence="3" id="KW-1185">Reference proteome</keyword>
<dbReference type="HOGENOM" id="CLU_979882_0_0_1"/>
<protein>
    <submittedName>
        <fullName evidence="2">Uncharacterized protein</fullName>
    </submittedName>
</protein>
<accession>H2ZFZ1</accession>
<dbReference type="OMA" id="CEPNTDE"/>
<organism evidence="2 3">
    <name type="scientific">Ciona savignyi</name>
    <name type="common">Pacific transparent sea squirt</name>
    <dbReference type="NCBI Taxonomy" id="51511"/>
    <lineage>
        <taxon>Eukaryota</taxon>
        <taxon>Metazoa</taxon>
        <taxon>Chordata</taxon>
        <taxon>Tunicata</taxon>
        <taxon>Ascidiacea</taxon>
        <taxon>Phlebobranchia</taxon>
        <taxon>Cionidae</taxon>
        <taxon>Ciona</taxon>
    </lineage>
</organism>
<dbReference type="Ensembl" id="ENSCSAVT00000016688.1">
    <property type="protein sequence ID" value="ENSCSAVP00000016507.1"/>
    <property type="gene ID" value="ENSCSAVG00000009714.1"/>
</dbReference>
<reference evidence="2" key="3">
    <citation type="submission" date="2025-09" db="UniProtKB">
        <authorList>
            <consortium name="Ensembl"/>
        </authorList>
    </citation>
    <scope>IDENTIFICATION</scope>
</reference>
<feature type="compositionally biased region" description="Basic residues" evidence="1">
    <location>
        <begin position="210"/>
        <end position="224"/>
    </location>
</feature>
<feature type="region of interest" description="Disordered" evidence="1">
    <location>
        <begin position="117"/>
        <end position="148"/>
    </location>
</feature>
<dbReference type="GeneTree" id="ENSGT00530000069392"/>
<dbReference type="InParanoid" id="H2ZFZ1"/>
<dbReference type="AlphaFoldDB" id="H2ZFZ1"/>
<sequence>MKPNQSTNNRTYLTNNGYRNNFQNINSSAIGFFQNGFHHVSQPVFFHRQQPCWGRQQVTQTTNQSQYFGYYTAACTPSQLVSPSHRRCQPINKCTSIPMWPNVRAVPLSFLETNQTAGSKNRTNLPSTTTYRHKTANSITPPRLPRKSKLASDKTNLSWFFDPHNKKRDIVSSWFDDVICSSGDASDISDESTSDEMSTDDLGDFSPRENKRKNSPCHFKRNKHCQNNGNDTAELSPYLRINYSNLYPTDTASRILKHSLLSESIDSAIRSII</sequence>